<keyword evidence="2" id="KW-0813">Transport</keyword>
<sequence length="469" mass="54171">MIYYRTESWYTQIARWHGTVWGEVKVKAILVLIYTSSAYWLCVKEGHNLGRSRKNILGSTISFLLIFRANNGYKRYMKGRAACIRFFTVLREIICTYLVFLAGGTRNRRLRWRRVGPSAHPVTQGDVEMDIDDRIASEERMEAVRWCLVMAIAFQMHTRLLDQGLNKGGLTEETKCRVDWDRYRIRGLTNESEFRSLDRIVRAVADPQTSWASPQYPDLPEVEELFGPNGSQFEESAGDITINRVPYVRLCTYLVYKLNEVGYRNMNDPRMQDKRWGMGERFVPLLTAQTMSLSYSYSEVNQIICTPLPFPYNHLCKLLLFLFFLSFPFYIDKELGLWINVVENTFLAIALLGLDCIATELENPFGEDANDLNMYDRIATLEQEVMLFVELCGDDACLQNFIWQDFPSEIHDGMPPVTQFLALRSQVESRGKESEVVWGGSCSRAHIYEGMRDLAEEDEEADANFSDDS</sequence>
<dbReference type="GO" id="GO:0005254">
    <property type="term" value="F:chloride channel activity"/>
    <property type="evidence" value="ECO:0007669"/>
    <property type="project" value="InterPro"/>
</dbReference>
<reference evidence="9" key="1">
    <citation type="submission" date="2021-02" db="EMBL/GenBank/DDBJ databases">
        <authorList>
            <person name="Dougan E. K."/>
            <person name="Rhodes N."/>
            <person name="Thang M."/>
            <person name="Chan C."/>
        </authorList>
    </citation>
    <scope>NUCLEOTIDE SEQUENCE</scope>
</reference>
<evidence type="ECO:0000256" key="2">
    <source>
        <dbReference type="ARBA" id="ARBA00022448"/>
    </source>
</evidence>
<keyword evidence="10" id="KW-1185">Reference proteome</keyword>
<evidence type="ECO:0000256" key="8">
    <source>
        <dbReference type="SAM" id="Phobius"/>
    </source>
</evidence>
<dbReference type="PANTHER" id="PTHR33281:SF19">
    <property type="entry name" value="VOLTAGE-DEPENDENT ANION CHANNEL-FORMING PROTEIN YNEE"/>
    <property type="match status" value="1"/>
</dbReference>
<evidence type="ECO:0000256" key="6">
    <source>
        <dbReference type="ARBA" id="ARBA00023065"/>
    </source>
</evidence>
<dbReference type="Proteomes" id="UP000604046">
    <property type="component" value="Unassembled WGS sequence"/>
</dbReference>
<feature type="transmembrane region" description="Helical" evidence="8">
    <location>
        <begin position="85"/>
        <end position="104"/>
    </location>
</feature>
<keyword evidence="5 8" id="KW-1133">Transmembrane helix</keyword>
<dbReference type="InterPro" id="IPR044669">
    <property type="entry name" value="YneE/VCCN1/2-like"/>
</dbReference>
<organism evidence="9 10">
    <name type="scientific">Symbiodinium natans</name>
    <dbReference type="NCBI Taxonomy" id="878477"/>
    <lineage>
        <taxon>Eukaryota</taxon>
        <taxon>Sar</taxon>
        <taxon>Alveolata</taxon>
        <taxon>Dinophyceae</taxon>
        <taxon>Suessiales</taxon>
        <taxon>Symbiodiniaceae</taxon>
        <taxon>Symbiodinium</taxon>
    </lineage>
</organism>
<dbReference type="PANTHER" id="PTHR33281">
    <property type="entry name" value="UPF0187 PROTEIN YNEE"/>
    <property type="match status" value="1"/>
</dbReference>
<dbReference type="EMBL" id="CAJNDS010002381">
    <property type="protein sequence ID" value="CAE7456415.1"/>
    <property type="molecule type" value="Genomic_DNA"/>
</dbReference>
<accession>A0A812RUL0</accession>
<comment type="caution">
    <text evidence="9">The sequence shown here is derived from an EMBL/GenBank/DDBJ whole genome shotgun (WGS) entry which is preliminary data.</text>
</comment>
<evidence type="ECO:0000256" key="1">
    <source>
        <dbReference type="ARBA" id="ARBA00004651"/>
    </source>
</evidence>
<keyword evidence="7 8" id="KW-0472">Membrane</keyword>
<evidence type="ECO:0000256" key="4">
    <source>
        <dbReference type="ARBA" id="ARBA00022692"/>
    </source>
</evidence>
<dbReference type="AlphaFoldDB" id="A0A812RUL0"/>
<gene>
    <name evidence="9" type="ORF">SNAT2548_LOCUS25175</name>
</gene>
<evidence type="ECO:0000313" key="9">
    <source>
        <dbReference type="EMBL" id="CAE7456415.1"/>
    </source>
</evidence>
<name>A0A812RUL0_9DINO</name>
<dbReference type="Pfam" id="PF25539">
    <property type="entry name" value="Bestrophin_2"/>
    <property type="match status" value="2"/>
</dbReference>
<dbReference type="OrthoDB" id="1368at2759"/>
<evidence type="ECO:0000256" key="7">
    <source>
        <dbReference type="ARBA" id="ARBA00023136"/>
    </source>
</evidence>
<proteinExistence type="predicted"/>
<comment type="subcellular location">
    <subcellularLocation>
        <location evidence="1">Cell membrane</location>
        <topology evidence="1">Multi-pass membrane protein</topology>
    </subcellularLocation>
</comment>
<evidence type="ECO:0000313" key="10">
    <source>
        <dbReference type="Proteomes" id="UP000604046"/>
    </source>
</evidence>
<dbReference type="GO" id="GO:0005886">
    <property type="term" value="C:plasma membrane"/>
    <property type="evidence" value="ECO:0007669"/>
    <property type="project" value="UniProtKB-SubCell"/>
</dbReference>
<evidence type="ECO:0000256" key="5">
    <source>
        <dbReference type="ARBA" id="ARBA00022989"/>
    </source>
</evidence>
<keyword evidence="4 8" id="KW-0812">Transmembrane</keyword>
<evidence type="ECO:0008006" key="11">
    <source>
        <dbReference type="Google" id="ProtNLM"/>
    </source>
</evidence>
<keyword evidence="3" id="KW-1003">Cell membrane</keyword>
<protein>
    <recommendedName>
        <fullName evidence="11">Bestrophin homolog</fullName>
    </recommendedName>
</protein>
<keyword evidence="6" id="KW-0406">Ion transport</keyword>
<evidence type="ECO:0000256" key="3">
    <source>
        <dbReference type="ARBA" id="ARBA00022475"/>
    </source>
</evidence>